<dbReference type="FunFam" id="3.20.20.190:FF:000013">
    <property type="entry name" value="Glycerophosphodiester phosphodiesterase GDPDL3"/>
    <property type="match status" value="1"/>
</dbReference>
<comment type="catalytic activity">
    <reaction evidence="7">
        <text>a sn-glycero-3-phosphodiester + H2O = an alcohol + sn-glycerol 3-phosphate + H(+)</text>
        <dbReference type="Rhea" id="RHEA:12969"/>
        <dbReference type="ChEBI" id="CHEBI:15377"/>
        <dbReference type="ChEBI" id="CHEBI:15378"/>
        <dbReference type="ChEBI" id="CHEBI:30879"/>
        <dbReference type="ChEBI" id="CHEBI:57597"/>
        <dbReference type="ChEBI" id="CHEBI:83408"/>
        <dbReference type="EC" id="3.1.4.46"/>
    </reaction>
</comment>
<evidence type="ECO:0000256" key="5">
    <source>
        <dbReference type="ARBA" id="ARBA00022801"/>
    </source>
</evidence>
<dbReference type="InterPro" id="IPR017946">
    <property type="entry name" value="PLC-like_Pdiesterase_TIM-brl"/>
</dbReference>
<keyword evidence="11" id="KW-1185">Reference proteome</keyword>
<feature type="region of interest" description="Disordered" evidence="8">
    <location>
        <begin position="619"/>
        <end position="672"/>
    </location>
</feature>
<dbReference type="Pfam" id="PF03009">
    <property type="entry name" value="GDPD"/>
    <property type="match status" value="1"/>
</dbReference>
<dbReference type="GO" id="GO:0008889">
    <property type="term" value="F:glycerophosphodiester phosphodiesterase activity"/>
    <property type="evidence" value="ECO:0007669"/>
    <property type="project" value="UniProtKB-EC"/>
</dbReference>
<organism evidence="10 11">
    <name type="scientific">Acorus gramineus</name>
    <name type="common">Dwarf sweet flag</name>
    <dbReference type="NCBI Taxonomy" id="55184"/>
    <lineage>
        <taxon>Eukaryota</taxon>
        <taxon>Viridiplantae</taxon>
        <taxon>Streptophyta</taxon>
        <taxon>Embryophyta</taxon>
        <taxon>Tracheophyta</taxon>
        <taxon>Spermatophyta</taxon>
        <taxon>Magnoliopsida</taxon>
        <taxon>Liliopsida</taxon>
        <taxon>Acoraceae</taxon>
        <taxon>Acorus</taxon>
    </lineage>
</organism>
<comment type="similarity">
    <text evidence="1">Belongs to the glycerophosphoryl diester phosphodiesterase family.</text>
</comment>
<dbReference type="SUPFAM" id="SSF51695">
    <property type="entry name" value="PLC-like phosphodiesterases"/>
    <property type="match status" value="2"/>
</dbReference>
<keyword evidence="4" id="KW-0319">Glycerol metabolism</keyword>
<sequence>MNGLPDTVLWCDVHLTKDGFGMCLPNILLNNSTDIANVYPKVKKTYLVNGVAMEGWFSIDFTRNDLRNVSLTQGIYSRSEKFDYAYRILTVSDVAQLKPPGIWLNIQYDIFYDQHNISMRRFLLSASRSSVINYVSSPEVGFLRSVASTFNRTNTKLIFRFLESDAIEPSTNQSYTSLLKNLTFIKTFASGILVPKYYIWPVNPTLYLEPHTPVVTDARKAGLEIYASEFANDAHFAYNYSYDPIAECLSFIDNTEFSVDGVLSDFPVTPSAAIECFSHTNETTNGLEKLLVISNNGASGIYPGCTDLSYDQAVKDGADIIDCNVQVTSDKVPICLSSIDLLSGTTVAKVPPFSSRTSTVPEIQKVAGIFTFNFKWDEIQKLSPEMLNPFYRYRLLRNPAYTNAGSFWKLSDFLAYAKTKPLSGVMLKIENAAYLASQQGIGIVDIVLTALNESGFNNQTPSQVYIQSKESAVLARFKQQTKHKLVYMVNEQISDAKDEAIQDIKRFAHSVVVNKESIYPTNHAFTIEQTNVVERLKSANLSVYAYLFQNEFVTQAWDFFSDPTMELNTFVQGAQIDGVITDFPKTAAAYKKNKCLNSNNPPSYMMPVQAGGLLGLIPTAQPPAEAPNPVLTGADVAEPPLPPVSTRPGTDGGTGNTTLAPVPPPPGNGQTRREMPIFLSLALMLGSLFI</sequence>
<keyword evidence="5" id="KW-0378">Hydrolase</keyword>
<dbReference type="PANTHER" id="PTHR43620:SF7">
    <property type="entry name" value="GLYCEROPHOSPHODIESTER PHOSPHODIESTERASE GDPD5-RELATED"/>
    <property type="match status" value="1"/>
</dbReference>
<dbReference type="Proteomes" id="UP001179952">
    <property type="component" value="Unassembled WGS sequence"/>
</dbReference>
<dbReference type="EMBL" id="JAUJYN010000004">
    <property type="protein sequence ID" value="KAK1274403.1"/>
    <property type="molecule type" value="Genomic_DNA"/>
</dbReference>
<name>A0AAV9BEH1_ACOGR</name>
<gene>
    <name evidence="10" type="ORF">QJS04_geneDACA022682</name>
</gene>
<reference evidence="10" key="1">
    <citation type="journal article" date="2023" name="Nat. Commun.">
        <title>Diploid and tetraploid genomes of Acorus and the evolution of monocots.</title>
        <authorList>
            <person name="Ma L."/>
            <person name="Liu K.W."/>
            <person name="Li Z."/>
            <person name="Hsiao Y.Y."/>
            <person name="Qi Y."/>
            <person name="Fu T."/>
            <person name="Tang G.D."/>
            <person name="Zhang D."/>
            <person name="Sun W.H."/>
            <person name="Liu D.K."/>
            <person name="Li Y."/>
            <person name="Chen G.Z."/>
            <person name="Liu X.D."/>
            <person name="Liao X.Y."/>
            <person name="Jiang Y.T."/>
            <person name="Yu X."/>
            <person name="Hao Y."/>
            <person name="Huang J."/>
            <person name="Zhao X.W."/>
            <person name="Ke S."/>
            <person name="Chen Y.Y."/>
            <person name="Wu W.L."/>
            <person name="Hsu J.L."/>
            <person name="Lin Y.F."/>
            <person name="Huang M.D."/>
            <person name="Li C.Y."/>
            <person name="Huang L."/>
            <person name="Wang Z.W."/>
            <person name="Zhao X."/>
            <person name="Zhong W.Y."/>
            <person name="Peng D.H."/>
            <person name="Ahmad S."/>
            <person name="Lan S."/>
            <person name="Zhang J.S."/>
            <person name="Tsai W.C."/>
            <person name="Van de Peer Y."/>
            <person name="Liu Z.J."/>
        </authorList>
    </citation>
    <scope>NUCLEOTIDE SEQUENCE</scope>
    <source>
        <strain evidence="10">SCP</strain>
    </source>
</reference>
<dbReference type="CDD" id="cd08603">
    <property type="entry name" value="GDPD_SHV3_repeat_1"/>
    <property type="match status" value="1"/>
</dbReference>
<reference evidence="10" key="2">
    <citation type="submission" date="2023-06" db="EMBL/GenBank/DDBJ databases">
        <authorList>
            <person name="Ma L."/>
            <person name="Liu K.-W."/>
            <person name="Li Z."/>
            <person name="Hsiao Y.-Y."/>
            <person name="Qi Y."/>
            <person name="Fu T."/>
            <person name="Tang G."/>
            <person name="Zhang D."/>
            <person name="Sun W.-H."/>
            <person name="Liu D.-K."/>
            <person name="Li Y."/>
            <person name="Chen G.-Z."/>
            <person name="Liu X.-D."/>
            <person name="Liao X.-Y."/>
            <person name="Jiang Y.-T."/>
            <person name="Yu X."/>
            <person name="Hao Y."/>
            <person name="Huang J."/>
            <person name="Zhao X.-W."/>
            <person name="Ke S."/>
            <person name="Chen Y.-Y."/>
            <person name="Wu W.-L."/>
            <person name="Hsu J.-L."/>
            <person name="Lin Y.-F."/>
            <person name="Huang M.-D."/>
            <person name="Li C.-Y."/>
            <person name="Huang L."/>
            <person name="Wang Z.-W."/>
            <person name="Zhao X."/>
            <person name="Zhong W.-Y."/>
            <person name="Peng D.-H."/>
            <person name="Ahmad S."/>
            <person name="Lan S."/>
            <person name="Zhang J.-S."/>
            <person name="Tsai W.-C."/>
            <person name="Van De Peer Y."/>
            <person name="Liu Z.-J."/>
        </authorList>
    </citation>
    <scope>NUCLEOTIDE SEQUENCE</scope>
    <source>
        <strain evidence="10">SCP</strain>
        <tissue evidence="10">Leaves</tissue>
    </source>
</reference>
<protein>
    <recommendedName>
        <fullName evidence="2">glycerophosphodiester phosphodiesterase</fullName>
        <ecNumber evidence="2">3.1.4.46</ecNumber>
    </recommendedName>
</protein>
<evidence type="ECO:0000256" key="3">
    <source>
        <dbReference type="ARBA" id="ARBA00022729"/>
    </source>
</evidence>
<feature type="domain" description="GP-PDE" evidence="9">
    <location>
        <begin position="290"/>
        <end position="591"/>
    </location>
</feature>
<dbReference type="FunFam" id="3.20.20.190:FF:000011">
    <property type="entry name" value="Glycerophosphodiester phosphodiesterase GDPDL3"/>
    <property type="match status" value="1"/>
</dbReference>
<dbReference type="CDD" id="cd08604">
    <property type="entry name" value="GDPD_SHV3_repeat_2"/>
    <property type="match status" value="1"/>
</dbReference>
<feature type="domain" description="GP-PDE" evidence="9">
    <location>
        <begin position="1"/>
        <end position="274"/>
    </location>
</feature>
<evidence type="ECO:0000313" key="11">
    <source>
        <dbReference type="Proteomes" id="UP001179952"/>
    </source>
</evidence>
<proteinExistence type="inferred from homology"/>
<dbReference type="GO" id="GO:0006629">
    <property type="term" value="P:lipid metabolic process"/>
    <property type="evidence" value="ECO:0007669"/>
    <property type="project" value="InterPro"/>
</dbReference>
<dbReference type="GO" id="GO:0006071">
    <property type="term" value="P:glycerol metabolic process"/>
    <property type="evidence" value="ECO:0007669"/>
    <property type="project" value="UniProtKB-KW"/>
</dbReference>
<dbReference type="Gene3D" id="3.20.20.190">
    <property type="entry name" value="Phosphatidylinositol (PI) phosphodiesterase"/>
    <property type="match status" value="2"/>
</dbReference>
<evidence type="ECO:0000313" key="10">
    <source>
        <dbReference type="EMBL" id="KAK1274403.1"/>
    </source>
</evidence>
<dbReference type="PROSITE" id="PS51704">
    <property type="entry name" value="GP_PDE"/>
    <property type="match status" value="2"/>
</dbReference>
<evidence type="ECO:0000256" key="6">
    <source>
        <dbReference type="ARBA" id="ARBA00023180"/>
    </source>
</evidence>
<evidence type="ECO:0000259" key="9">
    <source>
        <dbReference type="PROSITE" id="PS51704"/>
    </source>
</evidence>
<evidence type="ECO:0000256" key="4">
    <source>
        <dbReference type="ARBA" id="ARBA00022798"/>
    </source>
</evidence>
<evidence type="ECO:0000256" key="8">
    <source>
        <dbReference type="SAM" id="MobiDB-lite"/>
    </source>
</evidence>
<evidence type="ECO:0000256" key="1">
    <source>
        <dbReference type="ARBA" id="ARBA00007277"/>
    </source>
</evidence>
<dbReference type="PANTHER" id="PTHR43620">
    <property type="entry name" value="GLYCEROPHOSPHORYL DIESTER PHOSPHODIESTERASE"/>
    <property type="match status" value="1"/>
</dbReference>
<dbReference type="EC" id="3.1.4.46" evidence="2"/>
<keyword evidence="3" id="KW-0732">Signal</keyword>
<comment type="caution">
    <text evidence="10">The sequence shown here is derived from an EMBL/GenBank/DDBJ whole genome shotgun (WGS) entry which is preliminary data.</text>
</comment>
<evidence type="ECO:0000256" key="2">
    <source>
        <dbReference type="ARBA" id="ARBA00012247"/>
    </source>
</evidence>
<evidence type="ECO:0000256" key="7">
    <source>
        <dbReference type="ARBA" id="ARBA00047512"/>
    </source>
</evidence>
<dbReference type="InterPro" id="IPR030395">
    <property type="entry name" value="GP_PDE_dom"/>
</dbReference>
<keyword evidence="6" id="KW-0325">Glycoprotein</keyword>
<accession>A0AAV9BEH1</accession>
<dbReference type="AlphaFoldDB" id="A0AAV9BEH1"/>